<comment type="subcellular location">
    <subcellularLocation>
        <location evidence="1 7">Cell membrane</location>
        <topology evidence="1 7">Multi-pass membrane protein</topology>
    </subcellularLocation>
</comment>
<dbReference type="Gene3D" id="1.10.3720.10">
    <property type="entry name" value="MetI-like"/>
    <property type="match status" value="1"/>
</dbReference>
<dbReference type="PANTHER" id="PTHR43005">
    <property type="entry name" value="BLR7065 PROTEIN"/>
    <property type="match status" value="1"/>
</dbReference>
<dbReference type="SUPFAM" id="SSF161098">
    <property type="entry name" value="MetI-like"/>
    <property type="match status" value="1"/>
</dbReference>
<gene>
    <name evidence="9" type="ORF">U27_04964</name>
</gene>
<evidence type="ECO:0000256" key="1">
    <source>
        <dbReference type="ARBA" id="ARBA00004651"/>
    </source>
</evidence>
<feature type="transmembrane region" description="Helical" evidence="7">
    <location>
        <begin position="107"/>
        <end position="127"/>
    </location>
</feature>
<feature type="domain" description="ABC transmembrane type-1" evidence="8">
    <location>
        <begin position="70"/>
        <end position="286"/>
    </location>
</feature>
<dbReference type="InterPro" id="IPR035906">
    <property type="entry name" value="MetI-like_sf"/>
</dbReference>
<evidence type="ECO:0000259" key="8">
    <source>
        <dbReference type="PROSITE" id="PS50928"/>
    </source>
</evidence>
<dbReference type="AlphaFoldDB" id="A0A081C086"/>
<proteinExistence type="inferred from homology"/>
<evidence type="ECO:0000256" key="6">
    <source>
        <dbReference type="ARBA" id="ARBA00023136"/>
    </source>
</evidence>
<feature type="transmembrane region" description="Helical" evidence="7">
    <location>
        <begin position="12"/>
        <end position="33"/>
    </location>
</feature>
<protein>
    <recommendedName>
        <fullName evidence="8">ABC transmembrane type-1 domain-containing protein</fullName>
    </recommendedName>
</protein>
<dbReference type="Pfam" id="PF00528">
    <property type="entry name" value="BPD_transp_1"/>
    <property type="match status" value="1"/>
</dbReference>
<organism evidence="9">
    <name type="scientific">Vecturithrix granuli</name>
    <dbReference type="NCBI Taxonomy" id="1499967"/>
    <lineage>
        <taxon>Bacteria</taxon>
        <taxon>Candidatus Moduliflexota</taxon>
        <taxon>Candidatus Vecturitrichia</taxon>
        <taxon>Candidatus Vecturitrichales</taxon>
        <taxon>Candidatus Vecturitrichaceae</taxon>
        <taxon>Candidatus Vecturithrix</taxon>
    </lineage>
</organism>
<dbReference type="EMBL" id="DF820466">
    <property type="protein sequence ID" value="GAK57991.1"/>
    <property type="molecule type" value="Genomic_DNA"/>
</dbReference>
<comment type="similarity">
    <text evidence="7">Belongs to the binding-protein-dependent transport system permease family.</text>
</comment>
<evidence type="ECO:0000313" key="10">
    <source>
        <dbReference type="Proteomes" id="UP000030661"/>
    </source>
</evidence>
<keyword evidence="6 7" id="KW-0472">Membrane</keyword>
<dbReference type="eggNOG" id="COG1175">
    <property type="taxonomic scope" value="Bacteria"/>
</dbReference>
<feature type="transmembrane region" description="Helical" evidence="7">
    <location>
        <begin position="74"/>
        <end position="95"/>
    </location>
</feature>
<accession>A0A081C086</accession>
<keyword evidence="5 7" id="KW-1133">Transmembrane helix</keyword>
<dbReference type="STRING" id="1499967.U27_04964"/>
<evidence type="ECO:0000256" key="3">
    <source>
        <dbReference type="ARBA" id="ARBA00022475"/>
    </source>
</evidence>
<dbReference type="HOGENOM" id="CLU_016047_0_3_0"/>
<keyword evidence="10" id="KW-1185">Reference proteome</keyword>
<dbReference type="InterPro" id="IPR000515">
    <property type="entry name" value="MetI-like"/>
</dbReference>
<feature type="transmembrane region" description="Helical" evidence="7">
    <location>
        <begin position="234"/>
        <end position="254"/>
    </location>
</feature>
<dbReference type="CDD" id="cd06261">
    <property type="entry name" value="TM_PBP2"/>
    <property type="match status" value="1"/>
</dbReference>
<dbReference type="GO" id="GO:0055085">
    <property type="term" value="P:transmembrane transport"/>
    <property type="evidence" value="ECO:0007669"/>
    <property type="project" value="InterPro"/>
</dbReference>
<reference evidence="9" key="1">
    <citation type="journal article" date="2015" name="PeerJ">
        <title>First genomic representation of candidate bacterial phylum KSB3 points to enhanced environmental sensing as a trigger of wastewater bulking.</title>
        <authorList>
            <person name="Sekiguchi Y."/>
            <person name="Ohashi A."/>
            <person name="Parks D.H."/>
            <person name="Yamauchi T."/>
            <person name="Tyson G.W."/>
            <person name="Hugenholtz P."/>
        </authorList>
    </citation>
    <scope>NUCLEOTIDE SEQUENCE [LARGE SCALE GENOMIC DNA]</scope>
</reference>
<keyword evidence="4 7" id="KW-0812">Transmembrane</keyword>
<feature type="transmembrane region" description="Helical" evidence="7">
    <location>
        <begin position="266"/>
        <end position="285"/>
    </location>
</feature>
<evidence type="ECO:0000256" key="5">
    <source>
        <dbReference type="ARBA" id="ARBA00022989"/>
    </source>
</evidence>
<sequence>MKLPAKYREPMLGYLLIIPIILLIIGLIGFPVLNTLYLSLTNKRVGMPPKFIWFKNYIDLFKTPAYWRVLFNTVIYMGVAVACKLFFGMILALTLNEKFFGRTLVRVLLLLPWTIPGMVSAMIWKWMYNDTYGIINALLLRWNLIDLPIPWLSGMKIVLFSVIIVNIWCGIPFFLFSILGALQTLDRELYDAAEIDGANAFQRYIYITLPSILPVVQITLLLSSIWTFNDFENVFLITGGGPLNASSIIATFTYELAFLYNDLGKALSVAVSVVPILVVLVFFALRNLAKSE</sequence>
<feature type="transmembrane region" description="Helical" evidence="7">
    <location>
        <begin position="203"/>
        <end position="222"/>
    </location>
</feature>
<keyword evidence="2 7" id="KW-0813">Transport</keyword>
<evidence type="ECO:0000256" key="7">
    <source>
        <dbReference type="RuleBase" id="RU363032"/>
    </source>
</evidence>
<dbReference type="GO" id="GO:0005886">
    <property type="term" value="C:plasma membrane"/>
    <property type="evidence" value="ECO:0007669"/>
    <property type="project" value="UniProtKB-SubCell"/>
</dbReference>
<evidence type="ECO:0000256" key="4">
    <source>
        <dbReference type="ARBA" id="ARBA00022692"/>
    </source>
</evidence>
<keyword evidence="3" id="KW-1003">Cell membrane</keyword>
<evidence type="ECO:0000313" key="9">
    <source>
        <dbReference type="EMBL" id="GAK57991.1"/>
    </source>
</evidence>
<dbReference type="PROSITE" id="PS50928">
    <property type="entry name" value="ABC_TM1"/>
    <property type="match status" value="1"/>
</dbReference>
<feature type="transmembrane region" description="Helical" evidence="7">
    <location>
        <begin position="159"/>
        <end position="183"/>
    </location>
</feature>
<dbReference type="PANTHER" id="PTHR43005:SF1">
    <property type="entry name" value="SPERMIDINE_PUTRESCINE TRANSPORT SYSTEM PERMEASE PROTEIN"/>
    <property type="match status" value="1"/>
</dbReference>
<dbReference type="Proteomes" id="UP000030661">
    <property type="component" value="Unassembled WGS sequence"/>
</dbReference>
<name>A0A081C086_VECG1</name>
<evidence type="ECO:0000256" key="2">
    <source>
        <dbReference type="ARBA" id="ARBA00022448"/>
    </source>
</evidence>